<evidence type="ECO:0000256" key="2">
    <source>
        <dbReference type="ARBA" id="ARBA00022679"/>
    </source>
</evidence>
<evidence type="ECO:0000313" key="5">
    <source>
        <dbReference type="Proteomes" id="UP001187192"/>
    </source>
</evidence>
<dbReference type="Proteomes" id="UP001187192">
    <property type="component" value="Unassembled WGS sequence"/>
</dbReference>
<accession>A0AA88AD26</accession>
<keyword evidence="5" id="KW-1185">Reference proteome</keyword>
<comment type="caution">
    <text evidence="4">The sequence shown here is derived from an EMBL/GenBank/DDBJ whole genome shotgun (WGS) entry which is preliminary data.</text>
</comment>
<dbReference type="EMBL" id="BTGU01000036">
    <property type="protein sequence ID" value="GMN50987.1"/>
    <property type="molecule type" value="Genomic_DNA"/>
</dbReference>
<reference evidence="4" key="1">
    <citation type="submission" date="2023-07" db="EMBL/GenBank/DDBJ databases">
        <title>draft genome sequence of fig (Ficus carica).</title>
        <authorList>
            <person name="Takahashi T."/>
            <person name="Nishimura K."/>
        </authorList>
    </citation>
    <scope>NUCLEOTIDE SEQUENCE</scope>
</reference>
<evidence type="ECO:0000313" key="4">
    <source>
        <dbReference type="EMBL" id="GMN50987.1"/>
    </source>
</evidence>
<dbReference type="GO" id="GO:0016746">
    <property type="term" value="F:acyltransferase activity"/>
    <property type="evidence" value="ECO:0007669"/>
    <property type="project" value="UniProtKB-KW"/>
</dbReference>
<keyword evidence="3" id="KW-0012">Acyltransferase</keyword>
<proteinExistence type="inferred from homology"/>
<dbReference type="Gene3D" id="3.30.559.10">
    <property type="entry name" value="Chloramphenicol acetyltransferase-like domain"/>
    <property type="match status" value="1"/>
</dbReference>
<dbReference type="PANTHER" id="PTHR31623:SF20">
    <property type="entry name" value="VINORINE SYNTHASE-LIKE"/>
    <property type="match status" value="1"/>
</dbReference>
<organism evidence="4 5">
    <name type="scientific">Ficus carica</name>
    <name type="common">Common fig</name>
    <dbReference type="NCBI Taxonomy" id="3494"/>
    <lineage>
        <taxon>Eukaryota</taxon>
        <taxon>Viridiplantae</taxon>
        <taxon>Streptophyta</taxon>
        <taxon>Embryophyta</taxon>
        <taxon>Tracheophyta</taxon>
        <taxon>Spermatophyta</taxon>
        <taxon>Magnoliopsida</taxon>
        <taxon>eudicotyledons</taxon>
        <taxon>Gunneridae</taxon>
        <taxon>Pentapetalae</taxon>
        <taxon>rosids</taxon>
        <taxon>fabids</taxon>
        <taxon>Rosales</taxon>
        <taxon>Moraceae</taxon>
        <taxon>Ficeae</taxon>
        <taxon>Ficus</taxon>
    </lineage>
</organism>
<dbReference type="InterPro" id="IPR023213">
    <property type="entry name" value="CAT-like_dom_sf"/>
</dbReference>
<gene>
    <name evidence="4" type="ORF">TIFTF001_020147</name>
</gene>
<protein>
    <submittedName>
        <fullName evidence="4">Uncharacterized protein</fullName>
    </submittedName>
</protein>
<dbReference type="PANTHER" id="PTHR31623">
    <property type="entry name" value="F21J9.9"/>
    <property type="match status" value="1"/>
</dbReference>
<dbReference type="AlphaFoldDB" id="A0AA88AD26"/>
<evidence type="ECO:0000256" key="1">
    <source>
        <dbReference type="ARBA" id="ARBA00009861"/>
    </source>
</evidence>
<keyword evidence="2" id="KW-0808">Transferase</keyword>
<name>A0AA88AD26_FICCA</name>
<sequence>MSPRDSCCPCHRHFESQSEKRPRSKAVVQRGAYRIYMEACHGSLLGSFSSTTDIRILTVANPANETERELHQQVGLLKEVLEGFDNNFLEIIQGQEGFTTMSEPLSQIEAMFSVDWNGLFNDVDFGWGKPFWKGVMGKAGPAFRNLVVFIDSQWGKGIQAWITLEEKQMKVLESDKEFLEFASGFQDCVSLG</sequence>
<evidence type="ECO:0000256" key="3">
    <source>
        <dbReference type="ARBA" id="ARBA00023315"/>
    </source>
</evidence>
<dbReference type="Gramene" id="FCD_00037024-RA">
    <property type="protein sequence ID" value="FCD_00037024-RA:cds"/>
    <property type="gene ID" value="FCD_00037024"/>
</dbReference>
<comment type="similarity">
    <text evidence="1">Belongs to the plant acyltransferase family.</text>
</comment>
<dbReference type="Pfam" id="PF02458">
    <property type="entry name" value="Transferase"/>
    <property type="match status" value="1"/>
</dbReference>